<dbReference type="Proteomes" id="UP001301958">
    <property type="component" value="Unassembled WGS sequence"/>
</dbReference>
<sequence length="252" mass="28115">MDSLRSFLSCLLFRSRAKEGYTELLYDSSSTEPLFYNNEKYTDSPPSSPPPSYQDQYQTPQFMEYTTEETVLGEAIAHLLYTASSNDDALQSAILKQVGPNRKWNRQLIEEILDNIIEYVEGGRTKMGEAMVTSMDLVTDIADESFTFPRNHPESLDGFIAVVSAGILGEMMGAWVLELLGFGIVKSEAAEKDEKNGWSGGVVSMSTSDKISLGDRPRKGTFADWWARGYGEYIPRGGVYSFLKKLDMVATD</sequence>
<evidence type="ECO:0000313" key="3">
    <source>
        <dbReference type="Proteomes" id="UP001301958"/>
    </source>
</evidence>
<reference evidence="2" key="2">
    <citation type="submission" date="2023-05" db="EMBL/GenBank/DDBJ databases">
        <authorList>
            <consortium name="Lawrence Berkeley National Laboratory"/>
            <person name="Steindorff A."/>
            <person name="Hensen N."/>
            <person name="Bonometti L."/>
            <person name="Westerberg I."/>
            <person name="Brannstrom I.O."/>
            <person name="Guillou S."/>
            <person name="Cros-Aarteil S."/>
            <person name="Calhoun S."/>
            <person name="Haridas S."/>
            <person name="Kuo A."/>
            <person name="Mondo S."/>
            <person name="Pangilinan J."/>
            <person name="Riley R."/>
            <person name="Labutti K."/>
            <person name="Andreopoulos B."/>
            <person name="Lipzen A."/>
            <person name="Chen C."/>
            <person name="Yanf M."/>
            <person name="Daum C."/>
            <person name="Ng V."/>
            <person name="Clum A."/>
            <person name="Ohm R."/>
            <person name="Martin F."/>
            <person name="Silar P."/>
            <person name="Natvig D."/>
            <person name="Lalanne C."/>
            <person name="Gautier V."/>
            <person name="Ament-Velasquez S.L."/>
            <person name="Kruys A."/>
            <person name="Hutchinson M.I."/>
            <person name="Powell A.J."/>
            <person name="Barry K."/>
            <person name="Miller A.N."/>
            <person name="Grigoriev I.V."/>
            <person name="Debuchy R."/>
            <person name="Gladieux P."/>
            <person name="Thoren M.H."/>
            <person name="Johannesson H."/>
        </authorList>
    </citation>
    <scope>NUCLEOTIDE SEQUENCE</scope>
    <source>
        <strain evidence="2">CBS 990.96</strain>
    </source>
</reference>
<feature type="region of interest" description="Disordered" evidence="1">
    <location>
        <begin position="36"/>
        <end position="55"/>
    </location>
</feature>
<organism evidence="2 3">
    <name type="scientific">Podospora fimiseda</name>
    <dbReference type="NCBI Taxonomy" id="252190"/>
    <lineage>
        <taxon>Eukaryota</taxon>
        <taxon>Fungi</taxon>
        <taxon>Dikarya</taxon>
        <taxon>Ascomycota</taxon>
        <taxon>Pezizomycotina</taxon>
        <taxon>Sordariomycetes</taxon>
        <taxon>Sordariomycetidae</taxon>
        <taxon>Sordariales</taxon>
        <taxon>Podosporaceae</taxon>
        <taxon>Podospora</taxon>
    </lineage>
</organism>
<dbReference type="EMBL" id="MU865386">
    <property type="protein sequence ID" value="KAK4224679.1"/>
    <property type="molecule type" value="Genomic_DNA"/>
</dbReference>
<keyword evidence="3" id="KW-1185">Reference proteome</keyword>
<protein>
    <submittedName>
        <fullName evidence="2">Uncharacterized protein</fullName>
    </submittedName>
</protein>
<accession>A0AAN7BJT9</accession>
<name>A0AAN7BJT9_9PEZI</name>
<reference evidence="2" key="1">
    <citation type="journal article" date="2023" name="Mol. Phylogenet. Evol.">
        <title>Genome-scale phylogeny and comparative genomics of the fungal order Sordariales.</title>
        <authorList>
            <person name="Hensen N."/>
            <person name="Bonometti L."/>
            <person name="Westerberg I."/>
            <person name="Brannstrom I.O."/>
            <person name="Guillou S."/>
            <person name="Cros-Aarteil S."/>
            <person name="Calhoun S."/>
            <person name="Haridas S."/>
            <person name="Kuo A."/>
            <person name="Mondo S."/>
            <person name="Pangilinan J."/>
            <person name="Riley R."/>
            <person name="LaButti K."/>
            <person name="Andreopoulos B."/>
            <person name="Lipzen A."/>
            <person name="Chen C."/>
            <person name="Yan M."/>
            <person name="Daum C."/>
            <person name="Ng V."/>
            <person name="Clum A."/>
            <person name="Steindorff A."/>
            <person name="Ohm R.A."/>
            <person name="Martin F."/>
            <person name="Silar P."/>
            <person name="Natvig D.O."/>
            <person name="Lalanne C."/>
            <person name="Gautier V."/>
            <person name="Ament-Velasquez S.L."/>
            <person name="Kruys A."/>
            <person name="Hutchinson M.I."/>
            <person name="Powell A.J."/>
            <person name="Barry K."/>
            <person name="Miller A.N."/>
            <person name="Grigoriev I.V."/>
            <person name="Debuchy R."/>
            <person name="Gladieux P."/>
            <person name="Hiltunen Thoren M."/>
            <person name="Johannesson H."/>
        </authorList>
    </citation>
    <scope>NUCLEOTIDE SEQUENCE</scope>
    <source>
        <strain evidence="2">CBS 990.96</strain>
    </source>
</reference>
<evidence type="ECO:0000313" key="2">
    <source>
        <dbReference type="EMBL" id="KAK4224679.1"/>
    </source>
</evidence>
<dbReference type="AlphaFoldDB" id="A0AAN7BJT9"/>
<gene>
    <name evidence="2" type="ORF">QBC38DRAFT_12316</name>
</gene>
<proteinExistence type="predicted"/>
<comment type="caution">
    <text evidence="2">The sequence shown here is derived from an EMBL/GenBank/DDBJ whole genome shotgun (WGS) entry which is preliminary data.</text>
</comment>
<evidence type="ECO:0000256" key="1">
    <source>
        <dbReference type="SAM" id="MobiDB-lite"/>
    </source>
</evidence>